<evidence type="ECO:0000313" key="11">
    <source>
        <dbReference type="EMBL" id="TWI35226.1"/>
    </source>
</evidence>
<feature type="transmembrane region" description="Helical" evidence="9">
    <location>
        <begin position="208"/>
        <end position="228"/>
    </location>
</feature>
<evidence type="ECO:0000256" key="2">
    <source>
        <dbReference type="ARBA" id="ARBA00010072"/>
    </source>
</evidence>
<keyword evidence="6" id="KW-0029">Amino-acid transport</keyword>
<dbReference type="GO" id="GO:0022857">
    <property type="term" value="F:transmembrane transporter activity"/>
    <property type="evidence" value="ECO:0007669"/>
    <property type="project" value="InterPro"/>
</dbReference>
<dbReference type="AlphaFoldDB" id="A0A562NU61"/>
<evidence type="ECO:0000256" key="1">
    <source>
        <dbReference type="ARBA" id="ARBA00004429"/>
    </source>
</evidence>
<protein>
    <submittedName>
        <fullName evidence="11">General L-amino acid transport system permease protein/general L-amino acid transport system permease protein</fullName>
    </submittedName>
</protein>
<evidence type="ECO:0000256" key="4">
    <source>
        <dbReference type="ARBA" id="ARBA00022475"/>
    </source>
</evidence>
<accession>A0A562NU61</accession>
<dbReference type="SUPFAM" id="SSF161098">
    <property type="entry name" value="MetI-like"/>
    <property type="match status" value="1"/>
</dbReference>
<sequence length="380" mass="41447">MTVSNSLRWRRLRRTSVQVGVLGIAALLLVLLGLAVRNGFAERGVSFSFDFLWQRAGFEISEGRVLTWSGFTSFGADMANWQALAAGLGNTLKVAVVAVLLSTLLGVALGVSRLSTNWLIRKLAFTATEFLRNTPLLIQLTFWYVAVVLQLPGLRDAPHFWGAIISRQGLWLPRPEFTSGPGLWLALAAVVTLALMLMRRFQPWRRHLAGAGVALLALAFVLGFRIHLDLPEAGRFRASGGVAISPEFTALLIALTANTAAYIGEIIRGAIEAVPRGQWEAADAIGLSRRHQLREVILPQVFRVVMPSLGNQYLNLAKNTSLGIAIGYPDLFNVYGTVSNQTGRSLEGVLIAMGIYLVLSWVISLLVNVANNRLKIPGVR</sequence>
<keyword evidence="5 9" id="KW-0812">Transmembrane</keyword>
<evidence type="ECO:0000256" key="3">
    <source>
        <dbReference type="ARBA" id="ARBA00022448"/>
    </source>
</evidence>
<dbReference type="RefSeq" id="WP_145397539.1">
    <property type="nucleotide sequence ID" value="NZ_VLKU01000004.1"/>
</dbReference>
<keyword evidence="4" id="KW-1003">Cell membrane</keyword>
<dbReference type="GO" id="GO:0043190">
    <property type="term" value="C:ATP-binding cassette (ABC) transporter complex"/>
    <property type="evidence" value="ECO:0007669"/>
    <property type="project" value="InterPro"/>
</dbReference>
<reference evidence="11 12" key="1">
    <citation type="journal article" date="2015" name="Stand. Genomic Sci.">
        <title>Genomic Encyclopedia of Bacterial and Archaeal Type Strains, Phase III: the genomes of soil and plant-associated and newly described type strains.</title>
        <authorList>
            <person name="Whitman W.B."/>
            <person name="Woyke T."/>
            <person name="Klenk H.P."/>
            <person name="Zhou Y."/>
            <person name="Lilburn T.G."/>
            <person name="Beck B.J."/>
            <person name="De Vos P."/>
            <person name="Vandamme P."/>
            <person name="Eisen J.A."/>
            <person name="Garrity G."/>
            <person name="Hugenholtz P."/>
            <person name="Kyrpides N.C."/>
        </authorList>
    </citation>
    <scope>NUCLEOTIDE SEQUENCE [LARGE SCALE GENOMIC DNA]</scope>
    <source>
        <strain evidence="11 12">CGMCC 1.5364</strain>
    </source>
</reference>
<dbReference type="InterPro" id="IPR043429">
    <property type="entry name" value="ArtM/GltK/GlnP/TcyL/YhdX-like"/>
</dbReference>
<dbReference type="NCBIfam" id="TIGR01726">
    <property type="entry name" value="HEQRo_perm_3TM"/>
    <property type="match status" value="1"/>
</dbReference>
<dbReference type="Proteomes" id="UP000316225">
    <property type="component" value="Unassembled WGS sequence"/>
</dbReference>
<dbReference type="PANTHER" id="PTHR30614:SF37">
    <property type="entry name" value="AMINO-ACID ABC TRANSPORTER PERMEASE PROTEIN YHDX-RELATED"/>
    <property type="match status" value="1"/>
</dbReference>
<dbReference type="PANTHER" id="PTHR30614">
    <property type="entry name" value="MEMBRANE COMPONENT OF AMINO ACID ABC TRANSPORTER"/>
    <property type="match status" value="1"/>
</dbReference>
<evidence type="ECO:0000259" key="10">
    <source>
        <dbReference type="PROSITE" id="PS50928"/>
    </source>
</evidence>
<gene>
    <name evidence="11" type="ORF">IQ24_01736</name>
</gene>
<dbReference type="GO" id="GO:0006865">
    <property type="term" value="P:amino acid transport"/>
    <property type="evidence" value="ECO:0007669"/>
    <property type="project" value="UniProtKB-KW"/>
</dbReference>
<comment type="subcellular location">
    <subcellularLocation>
        <location evidence="1">Cell inner membrane</location>
        <topology evidence="1">Multi-pass membrane protein</topology>
    </subcellularLocation>
    <subcellularLocation>
        <location evidence="9">Cell membrane</location>
        <topology evidence="9">Multi-pass membrane protein</topology>
    </subcellularLocation>
</comment>
<name>A0A562NU61_9RHOB</name>
<keyword evidence="3 9" id="KW-0813">Transport</keyword>
<dbReference type="CDD" id="cd06261">
    <property type="entry name" value="TM_PBP2"/>
    <property type="match status" value="1"/>
</dbReference>
<evidence type="ECO:0000313" key="12">
    <source>
        <dbReference type="Proteomes" id="UP000316225"/>
    </source>
</evidence>
<dbReference type="Gene3D" id="1.10.3720.10">
    <property type="entry name" value="MetI-like"/>
    <property type="match status" value="2"/>
</dbReference>
<dbReference type="Pfam" id="PF00528">
    <property type="entry name" value="BPD_transp_1"/>
    <property type="match status" value="1"/>
</dbReference>
<dbReference type="InterPro" id="IPR000515">
    <property type="entry name" value="MetI-like"/>
</dbReference>
<dbReference type="OrthoDB" id="9808531at2"/>
<dbReference type="PROSITE" id="PS50928">
    <property type="entry name" value="ABC_TM1"/>
    <property type="match status" value="1"/>
</dbReference>
<proteinExistence type="inferred from homology"/>
<evidence type="ECO:0000256" key="5">
    <source>
        <dbReference type="ARBA" id="ARBA00022692"/>
    </source>
</evidence>
<feature type="transmembrane region" description="Helical" evidence="9">
    <location>
        <begin position="182"/>
        <end position="201"/>
    </location>
</feature>
<keyword evidence="7 9" id="KW-1133">Transmembrane helix</keyword>
<dbReference type="EMBL" id="VLKU01000004">
    <property type="protein sequence ID" value="TWI35226.1"/>
    <property type="molecule type" value="Genomic_DNA"/>
</dbReference>
<feature type="transmembrane region" description="Helical" evidence="9">
    <location>
        <begin position="136"/>
        <end position="154"/>
    </location>
</feature>
<evidence type="ECO:0000256" key="8">
    <source>
        <dbReference type="ARBA" id="ARBA00023136"/>
    </source>
</evidence>
<dbReference type="InterPro" id="IPR010065">
    <property type="entry name" value="AA_ABC_transptr_permease_3TM"/>
</dbReference>
<evidence type="ECO:0000256" key="6">
    <source>
        <dbReference type="ARBA" id="ARBA00022970"/>
    </source>
</evidence>
<evidence type="ECO:0000256" key="7">
    <source>
        <dbReference type="ARBA" id="ARBA00022989"/>
    </source>
</evidence>
<comment type="similarity">
    <text evidence="2">Belongs to the binding-protein-dependent transport system permease family. HisMQ subfamily.</text>
</comment>
<evidence type="ECO:0000256" key="9">
    <source>
        <dbReference type="RuleBase" id="RU363032"/>
    </source>
</evidence>
<feature type="transmembrane region" description="Helical" evidence="9">
    <location>
        <begin position="349"/>
        <end position="370"/>
    </location>
</feature>
<comment type="caution">
    <text evidence="11">The sequence shown here is derived from an EMBL/GenBank/DDBJ whole genome shotgun (WGS) entry which is preliminary data.</text>
</comment>
<organism evidence="11 12">
    <name type="scientific">Paracoccus sulfuroxidans</name>
    <dbReference type="NCBI Taxonomy" id="384678"/>
    <lineage>
        <taxon>Bacteria</taxon>
        <taxon>Pseudomonadati</taxon>
        <taxon>Pseudomonadota</taxon>
        <taxon>Alphaproteobacteria</taxon>
        <taxon>Rhodobacterales</taxon>
        <taxon>Paracoccaceae</taxon>
        <taxon>Paracoccus</taxon>
    </lineage>
</organism>
<dbReference type="InterPro" id="IPR035906">
    <property type="entry name" value="MetI-like_sf"/>
</dbReference>
<feature type="domain" description="ABC transmembrane type-1" evidence="10">
    <location>
        <begin position="88"/>
        <end position="368"/>
    </location>
</feature>
<keyword evidence="12" id="KW-1185">Reference proteome</keyword>
<keyword evidence="8 9" id="KW-0472">Membrane</keyword>
<feature type="transmembrane region" description="Helical" evidence="9">
    <location>
        <begin position="94"/>
        <end position="115"/>
    </location>
</feature>